<feature type="domain" description="Fluoroacetyl-CoA-specific thioesterase-like" evidence="1">
    <location>
        <begin position="14"/>
        <end position="117"/>
    </location>
</feature>
<dbReference type="RefSeq" id="WP_066865676.1">
    <property type="nucleotide sequence ID" value="NZ_CABKVV010000014.1"/>
</dbReference>
<dbReference type="SUPFAM" id="SSF54637">
    <property type="entry name" value="Thioesterase/thiol ester dehydrase-isomerase"/>
    <property type="match status" value="1"/>
</dbReference>
<dbReference type="CDD" id="cd03440">
    <property type="entry name" value="hot_dog"/>
    <property type="match status" value="1"/>
</dbReference>
<evidence type="ECO:0000313" key="2">
    <source>
        <dbReference type="EMBL" id="MCQ4839050.1"/>
    </source>
</evidence>
<sequence length="132" mass="14056">MLAVGTTGRAACRVESANTAPNMGSGDLAVFATPSMIALMESAASKSVLPLLNPGETTVGTHMDVTHTSATPVGMEIRAESRLEEIDGRRLVFSVKAYDETGTIGEGIHERFIVQKEKFMLKAEAKKGHAHD</sequence>
<keyword evidence="3" id="KW-1185">Reference proteome</keyword>
<reference evidence="2 3" key="1">
    <citation type="submission" date="2022-06" db="EMBL/GenBank/DDBJ databases">
        <title>Isolation of gut microbiota from human fecal samples.</title>
        <authorList>
            <person name="Pamer E.G."/>
            <person name="Barat B."/>
            <person name="Waligurski E."/>
            <person name="Medina S."/>
            <person name="Paddock L."/>
            <person name="Mostad J."/>
        </authorList>
    </citation>
    <scope>NUCLEOTIDE SEQUENCE [LARGE SCALE GENOMIC DNA]</scope>
    <source>
        <strain evidence="2 3">DFI.9.73</strain>
    </source>
</reference>
<dbReference type="GeneID" id="90533034"/>
<dbReference type="PIRSF" id="PIRSF014972">
    <property type="entry name" value="FlK"/>
    <property type="match status" value="1"/>
</dbReference>
<dbReference type="InterPro" id="IPR029069">
    <property type="entry name" value="HotDog_dom_sf"/>
</dbReference>
<dbReference type="Proteomes" id="UP001524473">
    <property type="component" value="Unassembled WGS sequence"/>
</dbReference>
<dbReference type="EMBL" id="JANFZH010000006">
    <property type="protein sequence ID" value="MCQ4839050.1"/>
    <property type="molecule type" value="Genomic_DNA"/>
</dbReference>
<dbReference type="PANTHER" id="PTHR36934">
    <property type="entry name" value="BLR0278 PROTEIN"/>
    <property type="match status" value="1"/>
</dbReference>
<dbReference type="InterPro" id="IPR054485">
    <property type="entry name" value="FlK-like_dom"/>
</dbReference>
<organism evidence="2 3">
    <name type="scientific">Neglectibacter timonensis</name>
    <dbReference type="NCBI Taxonomy" id="1776382"/>
    <lineage>
        <taxon>Bacteria</taxon>
        <taxon>Bacillati</taxon>
        <taxon>Bacillota</taxon>
        <taxon>Clostridia</taxon>
        <taxon>Eubacteriales</taxon>
        <taxon>Oscillospiraceae</taxon>
        <taxon>Neglectibacter</taxon>
    </lineage>
</organism>
<dbReference type="Pfam" id="PF22636">
    <property type="entry name" value="FlK"/>
    <property type="match status" value="1"/>
</dbReference>
<gene>
    <name evidence="2" type="ORF">NE695_03860</name>
</gene>
<evidence type="ECO:0000313" key="3">
    <source>
        <dbReference type="Proteomes" id="UP001524473"/>
    </source>
</evidence>
<dbReference type="InterPro" id="IPR025540">
    <property type="entry name" value="FlK"/>
</dbReference>
<proteinExistence type="predicted"/>
<name>A0ABT1RWJ7_9FIRM</name>
<comment type="caution">
    <text evidence="2">The sequence shown here is derived from an EMBL/GenBank/DDBJ whole genome shotgun (WGS) entry which is preliminary data.</text>
</comment>
<dbReference type="PANTHER" id="PTHR36934:SF1">
    <property type="entry name" value="THIOESTERASE DOMAIN-CONTAINING PROTEIN"/>
    <property type="match status" value="1"/>
</dbReference>
<accession>A0ABT1RWJ7</accession>
<dbReference type="Gene3D" id="3.10.129.10">
    <property type="entry name" value="Hotdog Thioesterase"/>
    <property type="match status" value="1"/>
</dbReference>
<protein>
    <submittedName>
        <fullName evidence="2">Thioesterase family protein</fullName>
    </submittedName>
</protein>
<evidence type="ECO:0000259" key="1">
    <source>
        <dbReference type="Pfam" id="PF22636"/>
    </source>
</evidence>